<name>A0A133KWJ5_HEYCO</name>
<dbReference type="AlphaFoldDB" id="A0A133KWJ5"/>
<evidence type="ECO:0000313" key="2">
    <source>
        <dbReference type="Proteomes" id="UP000070376"/>
    </source>
</evidence>
<protein>
    <submittedName>
        <fullName evidence="1">Uncharacterized protein</fullName>
    </submittedName>
</protein>
<accession>A0A133KWJ5</accession>
<gene>
    <name evidence="1" type="ORF">HMPREF3213_01037</name>
</gene>
<dbReference type="EMBL" id="LRPN01000033">
    <property type="protein sequence ID" value="KWZ83978.1"/>
    <property type="molecule type" value="Genomic_DNA"/>
</dbReference>
<proteinExistence type="predicted"/>
<comment type="caution">
    <text evidence="1">The sequence shown here is derived from an EMBL/GenBank/DDBJ whole genome shotgun (WGS) entry which is preliminary data.</text>
</comment>
<sequence length="51" mass="6171">MQHFKKTNVQLVHEKAPFAKCSLRYENLFKIERFTPEIDTVCYFVSFCNRL</sequence>
<reference evidence="2" key="1">
    <citation type="submission" date="2016-01" db="EMBL/GenBank/DDBJ databases">
        <authorList>
            <person name="Mitreva M."/>
            <person name="Pepin K.H."/>
            <person name="Mihindukulasuriya K.A."/>
            <person name="Fulton R."/>
            <person name="Fronick C."/>
            <person name="O'Laughlin M."/>
            <person name="Miner T."/>
            <person name="Herter B."/>
            <person name="Rosa B.A."/>
            <person name="Cordes M."/>
            <person name="Tomlinson C."/>
            <person name="Wollam A."/>
            <person name="Palsikar V.B."/>
            <person name="Mardis E.R."/>
            <person name="Wilson R.K."/>
        </authorList>
    </citation>
    <scope>NUCLEOTIDE SEQUENCE [LARGE SCALE GENOMIC DNA]</scope>
    <source>
        <strain evidence="2">GED7749B</strain>
    </source>
</reference>
<dbReference type="Proteomes" id="UP000070376">
    <property type="component" value="Unassembled WGS sequence"/>
</dbReference>
<evidence type="ECO:0000313" key="1">
    <source>
        <dbReference type="EMBL" id="KWZ83978.1"/>
    </source>
</evidence>
<organism evidence="1 2">
    <name type="scientific">Heyndrickxia coagulans</name>
    <name type="common">Weizmannia coagulans</name>
    <dbReference type="NCBI Taxonomy" id="1398"/>
    <lineage>
        <taxon>Bacteria</taxon>
        <taxon>Bacillati</taxon>
        <taxon>Bacillota</taxon>
        <taxon>Bacilli</taxon>
        <taxon>Bacillales</taxon>
        <taxon>Bacillaceae</taxon>
        <taxon>Heyndrickxia</taxon>
    </lineage>
</organism>